<dbReference type="GO" id="GO:0009313">
    <property type="term" value="P:oligosaccharide catabolic process"/>
    <property type="evidence" value="ECO:0007669"/>
    <property type="project" value="TreeGrafter"/>
</dbReference>
<feature type="compositionally biased region" description="Basic and acidic residues" evidence="2">
    <location>
        <begin position="415"/>
        <end position="435"/>
    </location>
</feature>
<dbReference type="PANTHER" id="PTHR10357:SF179">
    <property type="entry name" value="NEUTRAL AND BASIC AMINO ACID TRANSPORT PROTEIN RBAT"/>
    <property type="match status" value="1"/>
</dbReference>
<sequence length="595" mass="67843">MRPERLPWWRQAPINRRAYAWEKKQQNPTLGEWWHGAAIYQIMPWSYRDSDDDGRGDLNGIIQSLDYITSLGVDAIWLMPLYPSGDVDAGYDVKDMRAIDHSLGSMDDFDRLVRLTHQRGLRVMLDMVWSHTSDQHPWFRESRSGRRNNRADWYIWADPAADGGPPNNWPAVFNGESGWHFAPEREQYYFTNFFPGQPALNWHNPDVRAAILDIARFWLDRGIDGMRLDAVNFYAQDPQLRDNPPRGDDDPMPDGFQDANKATRQKLVNSFNRPETLAYLKPLRDLVDTYPGVALLGEVVMCEDSITEAAKYTRNGTLLHMAYHAGLLFDERMTAARMRAVVRKTLDTFGPTGSCWIVGNHDFGRMSSRWGGDRFPYPHGFRRTVAALLLSLPGALCLWQGDELGLPEARVPDDIPRDRLRDPLAETNGRGRDGARTPMPWNDHSRHCGFSRCEQPWLPIPRAHRVLNVARQQHDPASLLNDWRSLLNWHTAQPAMRAGKTELIDADEPWLALRRSYAEQTLLCLFNLSDDSAEIDLSMHSDPHPVQGLGFDVEHLPDRCFRVPAWGALIVDVSADHGATHAAPYKDEQAPDTGD</sequence>
<dbReference type="InterPro" id="IPR017853">
    <property type="entry name" value="GH"/>
</dbReference>
<comment type="similarity">
    <text evidence="1">Belongs to the glycosyl hydrolase 13 family.</text>
</comment>
<dbReference type="AlphaFoldDB" id="A0A841KD59"/>
<dbReference type="PANTHER" id="PTHR10357">
    <property type="entry name" value="ALPHA-AMYLASE FAMILY MEMBER"/>
    <property type="match status" value="1"/>
</dbReference>
<dbReference type="SUPFAM" id="SSF51011">
    <property type="entry name" value="Glycosyl hydrolase domain"/>
    <property type="match status" value="1"/>
</dbReference>
<dbReference type="EMBL" id="JACHET010000001">
    <property type="protein sequence ID" value="MBB6182845.1"/>
    <property type="molecule type" value="Genomic_DNA"/>
</dbReference>
<dbReference type="InterPro" id="IPR013780">
    <property type="entry name" value="Glyco_hydro_b"/>
</dbReference>
<dbReference type="Gene3D" id="3.90.400.10">
    <property type="entry name" value="Oligo-1,6-glucosidase, Domain 2"/>
    <property type="match status" value="1"/>
</dbReference>
<evidence type="ECO:0000313" key="4">
    <source>
        <dbReference type="EMBL" id="MBB6182845.1"/>
    </source>
</evidence>
<keyword evidence="4" id="KW-0378">Hydrolase</keyword>
<dbReference type="Pfam" id="PF00128">
    <property type="entry name" value="Alpha-amylase"/>
    <property type="match status" value="1"/>
</dbReference>
<feature type="region of interest" description="Disordered" evidence="2">
    <location>
        <begin position="415"/>
        <end position="441"/>
    </location>
</feature>
<dbReference type="Gene3D" id="2.60.40.1180">
    <property type="entry name" value="Golgi alpha-mannosidase II"/>
    <property type="match status" value="1"/>
</dbReference>
<dbReference type="SMART" id="SM00642">
    <property type="entry name" value="Aamy"/>
    <property type="match status" value="1"/>
</dbReference>
<dbReference type="OrthoDB" id="9805159at2"/>
<dbReference type="EC" id="3.2.1.20" evidence="4"/>
<dbReference type="RefSeq" id="WP_052394940.1">
    <property type="nucleotide sequence ID" value="NZ_JACHET010000001.1"/>
</dbReference>
<evidence type="ECO:0000313" key="5">
    <source>
        <dbReference type="Proteomes" id="UP000560000"/>
    </source>
</evidence>
<accession>A0A841KD59</accession>
<dbReference type="Gene3D" id="3.20.20.80">
    <property type="entry name" value="Glycosidases"/>
    <property type="match status" value="2"/>
</dbReference>
<evidence type="ECO:0000259" key="3">
    <source>
        <dbReference type="SMART" id="SM00642"/>
    </source>
</evidence>
<dbReference type="GO" id="GO:0004558">
    <property type="term" value="F:alpha-1,4-glucosidase activity"/>
    <property type="evidence" value="ECO:0007669"/>
    <property type="project" value="UniProtKB-EC"/>
</dbReference>
<name>A0A841KD59_9GAMM</name>
<dbReference type="SUPFAM" id="SSF51445">
    <property type="entry name" value="(Trans)glycosidases"/>
    <property type="match status" value="1"/>
</dbReference>
<comment type="caution">
    <text evidence="4">The sequence shown here is derived from an EMBL/GenBank/DDBJ whole genome shotgun (WGS) entry which is preliminary data.</text>
</comment>
<proteinExistence type="inferred from homology"/>
<gene>
    <name evidence="4" type="ORF">HNQ86_000190</name>
</gene>
<dbReference type="Proteomes" id="UP000560000">
    <property type="component" value="Unassembled WGS sequence"/>
</dbReference>
<evidence type="ECO:0000256" key="2">
    <source>
        <dbReference type="SAM" id="MobiDB-lite"/>
    </source>
</evidence>
<feature type="domain" description="Glycosyl hydrolase family 13 catalytic" evidence="3">
    <location>
        <begin position="41"/>
        <end position="436"/>
    </location>
</feature>
<feature type="region of interest" description="Disordered" evidence="2">
    <location>
        <begin position="237"/>
        <end position="257"/>
    </location>
</feature>
<protein>
    <submittedName>
        <fullName evidence="4">Alpha-glucosidase</fullName>
        <ecNumber evidence="4">3.2.1.20</ecNumber>
    </submittedName>
</protein>
<evidence type="ECO:0000256" key="1">
    <source>
        <dbReference type="ARBA" id="ARBA00008061"/>
    </source>
</evidence>
<organism evidence="4 5">
    <name type="scientific">Oleiagrimonas soli</name>
    <dbReference type="NCBI Taxonomy" id="1543381"/>
    <lineage>
        <taxon>Bacteria</taxon>
        <taxon>Pseudomonadati</taxon>
        <taxon>Pseudomonadota</taxon>
        <taxon>Gammaproteobacteria</taxon>
        <taxon>Lysobacterales</taxon>
        <taxon>Rhodanobacteraceae</taxon>
        <taxon>Oleiagrimonas</taxon>
    </lineage>
</organism>
<dbReference type="InterPro" id="IPR045857">
    <property type="entry name" value="O16G_dom_2"/>
</dbReference>
<reference evidence="4 5" key="1">
    <citation type="submission" date="2020-08" db="EMBL/GenBank/DDBJ databases">
        <title>Genomic Encyclopedia of Type Strains, Phase IV (KMG-IV): sequencing the most valuable type-strain genomes for metagenomic binning, comparative biology and taxonomic classification.</title>
        <authorList>
            <person name="Goeker M."/>
        </authorList>
    </citation>
    <scope>NUCLEOTIDE SEQUENCE [LARGE SCALE GENOMIC DNA]</scope>
    <source>
        <strain evidence="4 5">DSM 107085</strain>
    </source>
</reference>
<feature type="compositionally biased region" description="Basic and acidic residues" evidence="2">
    <location>
        <begin position="239"/>
        <end position="249"/>
    </location>
</feature>
<dbReference type="InterPro" id="IPR006047">
    <property type="entry name" value="GH13_cat_dom"/>
</dbReference>
<keyword evidence="4" id="KW-0326">Glycosidase</keyword>
<dbReference type="GO" id="GO:0004556">
    <property type="term" value="F:alpha-amylase activity"/>
    <property type="evidence" value="ECO:0007669"/>
    <property type="project" value="TreeGrafter"/>
</dbReference>